<dbReference type="Pfam" id="PF21010">
    <property type="entry name" value="HA2_C"/>
    <property type="match status" value="1"/>
</dbReference>
<dbReference type="PROSITE" id="PS51194">
    <property type="entry name" value="HELICASE_CTER"/>
    <property type="match status" value="1"/>
</dbReference>
<dbReference type="GO" id="GO:0016787">
    <property type="term" value="F:hydrolase activity"/>
    <property type="evidence" value="ECO:0007669"/>
    <property type="project" value="UniProtKB-KW"/>
</dbReference>
<comment type="similarity">
    <text evidence="5">Belongs to the DExH box helicase family.</text>
</comment>
<dbReference type="InterPro" id="IPR027417">
    <property type="entry name" value="P-loop_NTPase"/>
</dbReference>
<dbReference type="Pfam" id="PF01424">
    <property type="entry name" value="R3H"/>
    <property type="match status" value="1"/>
</dbReference>
<dbReference type="CDD" id="cd18791">
    <property type="entry name" value="SF2_C_RHA"/>
    <property type="match status" value="1"/>
</dbReference>
<dbReference type="PANTHER" id="PTHR18934:SF213">
    <property type="entry name" value="3'-5' RNA HELICASE YTHDC2"/>
    <property type="match status" value="1"/>
</dbReference>
<dbReference type="CDD" id="cd17917">
    <property type="entry name" value="DEXHc_RHA-like"/>
    <property type="match status" value="1"/>
</dbReference>
<dbReference type="GO" id="GO:0003723">
    <property type="term" value="F:RNA binding"/>
    <property type="evidence" value="ECO:0007669"/>
    <property type="project" value="UniProtKB-KW"/>
</dbReference>
<dbReference type="SMART" id="SM00393">
    <property type="entry name" value="R3H"/>
    <property type="match status" value="1"/>
</dbReference>
<dbReference type="InterPro" id="IPR011709">
    <property type="entry name" value="DEAD-box_helicase_OB_fold"/>
</dbReference>
<dbReference type="FunFam" id="3.40.50.300:FF:000526">
    <property type="entry name" value="DExH-box ATP-dependent RNA helicase DExH3"/>
    <property type="match status" value="1"/>
</dbReference>
<keyword evidence="4" id="KW-0694">RNA-binding</keyword>
<sequence>MDELTCGGLFAQAQASGHAALPVAGKMASKGKASVKIEEDMRIFIHRQIDLFLQDEHQTEFDFPTNLTNQHRAYIHDYVKNKRLKSKSHGKGDGRYLSIYKTSIAAVTHEDAILSLTPQSSKLLLEVQKGYNSDGSRDVGAKKHNAYRPHSTYLASVSPTVPPPLRGLANVLEERKRLPIAQFHDIILKCAHQNQVLIISGNTGSGKTTQVPQFIMEAAAQKNSPCKIICTQPRRISVVTVAERVCVERNEPLGETVGYQIRLESRVKRTTNLVFCTNGILLRCLMGKCVSKFLKNITHIIIDEVHERDQYSDFLLIALKDNLSSHPHVKVILMSATIESNTFSNYFNSCPVIEIPGRLFPIQSFYLEDVLFNIDTYNSSVKDVKRKILINMEQQYGRTHNSVTANMDDETILLMNDILEVCWIENSPEGFYSFFALVEEEISSIDFQHTETKMTALMIAAAKGYTEIVQKLLNMGANAFMKEKHNYTAYDWACFVHGNSACSELLQSALKQSEPPFSRSLTANSAKLLLDAYHTSVGDEKIDHNLIVDVISYICRSQPDGGILVFLPGYEDIQEQFELLMNRVSSSNLVKVFMLHSKMQTIDQHSVFKPVPQGVRKIILATNIAETSITMDDVVYVVDSGKVKQKYYDSLTSTSSLAATWISQACATQRAGRAGRTKPGKCFRLYSRTRLGALDQFTLPEIMRVPLNEICLHAALITKDVSIHDFLNKAIQAPSATSIKQSIRYLQKVGALDDEENVTDLGHILAELPVDARLGKMLLYGILLKCYESVLLIVSILSINDIFVIPSFQGDKEKAKKVRRELGEESFSDCFCFLRAYQRWIDTRPTAKQRELCNRMFLSHSKLTMVHDLRNKLHAHLCSIGVVKRYGPGGVEDINEFSNNWSIVKGCLLVGLYPNVCYLEKYSKTMKTRFEKKIFIHPSSVVGEKTMKRMKDKDSTLWLPSEWITFEEKYKSGRGSMIRCNTVVSPLSIAIFAGPLHLDESECLIECEHTDAMKCKIAIDDWINLTVESKLAKAVLHTRRLMNELFLKFIENPRTHQLSARDYAIVKCLAELLLQEDHALELTNRLESTVGANRRGCKSQDFRWKSEGFKHNMPPYGVRKQ</sequence>
<evidence type="ECO:0000256" key="1">
    <source>
        <dbReference type="ARBA" id="ARBA00022741"/>
    </source>
</evidence>
<dbReference type="InterPro" id="IPR036770">
    <property type="entry name" value="Ankyrin_rpt-contain_sf"/>
</dbReference>
<organism evidence="6">
    <name type="scientific">Anopheles atroparvus</name>
    <name type="common">European mosquito</name>
    <dbReference type="NCBI Taxonomy" id="41427"/>
    <lineage>
        <taxon>Eukaryota</taxon>
        <taxon>Metazoa</taxon>
        <taxon>Ecdysozoa</taxon>
        <taxon>Arthropoda</taxon>
        <taxon>Hexapoda</taxon>
        <taxon>Insecta</taxon>
        <taxon>Pterygota</taxon>
        <taxon>Neoptera</taxon>
        <taxon>Endopterygota</taxon>
        <taxon>Diptera</taxon>
        <taxon>Nematocera</taxon>
        <taxon>Culicoidea</taxon>
        <taxon>Culicidae</taxon>
        <taxon>Anophelinae</taxon>
        <taxon>Anopheles</taxon>
    </lineage>
</organism>
<evidence type="ECO:0000256" key="2">
    <source>
        <dbReference type="ARBA" id="ARBA00022801"/>
    </source>
</evidence>
<dbReference type="Pfam" id="PF04408">
    <property type="entry name" value="WHD_HA2"/>
    <property type="match status" value="1"/>
</dbReference>
<dbReference type="SUPFAM" id="SSF52540">
    <property type="entry name" value="P-loop containing nucleoside triphosphate hydrolases"/>
    <property type="match status" value="2"/>
</dbReference>
<dbReference type="GO" id="GO:0004386">
    <property type="term" value="F:helicase activity"/>
    <property type="evidence" value="ECO:0007669"/>
    <property type="project" value="TreeGrafter"/>
</dbReference>
<keyword evidence="3" id="KW-0067">ATP-binding</keyword>
<dbReference type="InterPro" id="IPR036867">
    <property type="entry name" value="R3H_dom_sf"/>
</dbReference>
<evidence type="ECO:0000256" key="5">
    <source>
        <dbReference type="ARBA" id="ARBA00060772"/>
    </source>
</evidence>
<dbReference type="PROSITE" id="PS50088">
    <property type="entry name" value="ANK_REPEAT"/>
    <property type="match status" value="1"/>
</dbReference>
<dbReference type="SMART" id="SM00847">
    <property type="entry name" value="HA2"/>
    <property type="match status" value="1"/>
</dbReference>
<dbReference type="PROSITE" id="PS51061">
    <property type="entry name" value="R3H"/>
    <property type="match status" value="1"/>
</dbReference>
<name>A0A182IKN2_ANOAO</name>
<dbReference type="Gene3D" id="1.25.40.20">
    <property type="entry name" value="Ankyrin repeat-containing domain"/>
    <property type="match status" value="1"/>
</dbReference>
<accession>A0A182IKN2</accession>
<dbReference type="SMART" id="SM00490">
    <property type="entry name" value="HELICc"/>
    <property type="match status" value="1"/>
</dbReference>
<dbReference type="Gene3D" id="1.20.120.1080">
    <property type="match status" value="1"/>
</dbReference>
<dbReference type="Gene3D" id="3.30.1370.50">
    <property type="entry name" value="R3H-like domain"/>
    <property type="match status" value="1"/>
</dbReference>
<dbReference type="Pfam" id="PF07717">
    <property type="entry name" value="OB_NTP_bind"/>
    <property type="match status" value="1"/>
</dbReference>
<dbReference type="AlphaFoldDB" id="A0A182IKN2"/>
<dbReference type="InterPro" id="IPR002110">
    <property type="entry name" value="Ankyrin_rpt"/>
</dbReference>
<dbReference type="InterPro" id="IPR014001">
    <property type="entry name" value="Helicase_ATP-bd"/>
</dbReference>
<dbReference type="InterPro" id="IPR007502">
    <property type="entry name" value="Helicase-assoc_dom"/>
</dbReference>
<dbReference type="PROSITE" id="PS50297">
    <property type="entry name" value="ANK_REP_REGION"/>
    <property type="match status" value="1"/>
</dbReference>
<dbReference type="Pfam" id="PF13857">
    <property type="entry name" value="Ank_5"/>
    <property type="match status" value="1"/>
</dbReference>
<reference evidence="6" key="1">
    <citation type="submission" date="2022-08" db="UniProtKB">
        <authorList>
            <consortium name="EnsemblMetazoa"/>
        </authorList>
    </citation>
    <scope>IDENTIFICATION</scope>
    <source>
        <strain evidence="6">EBRO</strain>
    </source>
</reference>
<evidence type="ECO:0008006" key="7">
    <source>
        <dbReference type="Google" id="ProtNLM"/>
    </source>
</evidence>
<dbReference type="Gene3D" id="3.40.50.300">
    <property type="entry name" value="P-loop containing nucleotide triphosphate hydrolases"/>
    <property type="match status" value="2"/>
</dbReference>
<dbReference type="GO" id="GO:0005524">
    <property type="term" value="F:ATP binding"/>
    <property type="evidence" value="ECO:0007669"/>
    <property type="project" value="UniProtKB-KW"/>
</dbReference>
<keyword evidence="2" id="KW-0378">Hydrolase</keyword>
<dbReference type="InterPro" id="IPR001650">
    <property type="entry name" value="Helicase_C-like"/>
</dbReference>
<proteinExistence type="inferred from homology"/>
<dbReference type="Pfam" id="PF00270">
    <property type="entry name" value="DEAD"/>
    <property type="match status" value="1"/>
</dbReference>
<dbReference type="SUPFAM" id="SSF48403">
    <property type="entry name" value="Ankyrin repeat"/>
    <property type="match status" value="1"/>
</dbReference>
<dbReference type="InterPro" id="IPR001374">
    <property type="entry name" value="R3H_dom"/>
</dbReference>
<dbReference type="Pfam" id="PF00271">
    <property type="entry name" value="Helicase_C"/>
    <property type="match status" value="1"/>
</dbReference>
<dbReference type="VEuPathDB" id="VectorBase:AATE000950"/>
<evidence type="ECO:0000256" key="4">
    <source>
        <dbReference type="ARBA" id="ARBA00022884"/>
    </source>
</evidence>
<dbReference type="EnsemblMetazoa" id="AATE000950-RA">
    <property type="protein sequence ID" value="AATE000950-PA.1"/>
    <property type="gene ID" value="AATE000950"/>
</dbReference>
<dbReference type="PANTHER" id="PTHR18934">
    <property type="entry name" value="ATP-DEPENDENT RNA HELICASE"/>
    <property type="match status" value="1"/>
</dbReference>
<dbReference type="PROSITE" id="PS51192">
    <property type="entry name" value="HELICASE_ATP_BIND_1"/>
    <property type="match status" value="1"/>
</dbReference>
<dbReference type="SUPFAM" id="SSF82708">
    <property type="entry name" value="R3H domain"/>
    <property type="match status" value="1"/>
</dbReference>
<dbReference type="SMART" id="SM00487">
    <property type="entry name" value="DEXDc"/>
    <property type="match status" value="1"/>
</dbReference>
<dbReference type="STRING" id="41427.A0A182IKN2"/>
<keyword evidence="1" id="KW-0547">Nucleotide-binding</keyword>
<evidence type="ECO:0000256" key="3">
    <source>
        <dbReference type="ARBA" id="ARBA00022840"/>
    </source>
</evidence>
<dbReference type="InterPro" id="IPR011545">
    <property type="entry name" value="DEAD/DEAH_box_helicase_dom"/>
</dbReference>
<dbReference type="InterPro" id="IPR048333">
    <property type="entry name" value="HA2_WH"/>
</dbReference>
<protein>
    <recommendedName>
        <fullName evidence="7">RNA helicase</fullName>
    </recommendedName>
</protein>
<evidence type="ECO:0000313" key="6">
    <source>
        <dbReference type="EnsemblMetazoa" id="AATE000950-PA.1"/>
    </source>
</evidence>